<evidence type="ECO:0000313" key="3">
    <source>
        <dbReference type="EMBL" id="MET7000223.1"/>
    </source>
</evidence>
<gene>
    <name evidence="3" type="ORF">ABR189_22720</name>
</gene>
<dbReference type="PANTHER" id="PTHR35401:SF2">
    <property type="entry name" value="ABC-TYPE TRANSPORT SYSTEM"/>
    <property type="match status" value="1"/>
</dbReference>
<sequence length="93" mass="10286">MKAATMTRFDTRLSAEMKGFLEQAAALGGFKTLSEFVIYSAKLQAEKIVDKHNAIIASTKDQEIFFDAITNPGKPNKKLKSAAERYNKMIKGA</sequence>
<evidence type="ECO:0000256" key="1">
    <source>
        <dbReference type="ARBA" id="ARBA00022649"/>
    </source>
</evidence>
<dbReference type="Proteomes" id="UP001549749">
    <property type="component" value="Unassembled WGS sequence"/>
</dbReference>
<keyword evidence="4" id="KW-1185">Reference proteome</keyword>
<reference evidence="3 4" key="1">
    <citation type="submission" date="2024-06" db="EMBL/GenBank/DDBJ databases">
        <title>Chitinophaga defluvii sp. nov., isolated from municipal sewage.</title>
        <authorList>
            <person name="Zhang L."/>
        </authorList>
    </citation>
    <scope>NUCLEOTIDE SEQUENCE [LARGE SCALE GENOMIC DNA]</scope>
    <source>
        <strain evidence="3 4">H8</strain>
    </source>
</reference>
<evidence type="ECO:0000313" key="4">
    <source>
        <dbReference type="Proteomes" id="UP001549749"/>
    </source>
</evidence>
<keyword evidence="1" id="KW-1277">Toxin-antitoxin system</keyword>
<dbReference type="SUPFAM" id="SSF47598">
    <property type="entry name" value="Ribbon-helix-helix"/>
    <property type="match status" value="1"/>
</dbReference>
<protein>
    <submittedName>
        <fullName evidence="3">DUF1778 domain-containing protein</fullName>
    </submittedName>
</protein>
<dbReference type="InterPro" id="IPR010985">
    <property type="entry name" value="Ribbon_hlx_hlx"/>
</dbReference>
<accession>A0ABV2TB27</accession>
<dbReference type="PANTHER" id="PTHR35401">
    <property type="entry name" value="COPG FAMILY HELIX-TURN-HELIX PROTEIN-RELATED-RELATED"/>
    <property type="match status" value="1"/>
</dbReference>
<dbReference type="Gene3D" id="1.20.5.780">
    <property type="entry name" value="Single helix bin"/>
    <property type="match status" value="1"/>
</dbReference>
<proteinExistence type="inferred from homology"/>
<organism evidence="3 4">
    <name type="scientific">Chitinophaga defluvii</name>
    <dbReference type="NCBI Taxonomy" id="3163343"/>
    <lineage>
        <taxon>Bacteria</taxon>
        <taxon>Pseudomonadati</taxon>
        <taxon>Bacteroidota</taxon>
        <taxon>Chitinophagia</taxon>
        <taxon>Chitinophagales</taxon>
        <taxon>Chitinophagaceae</taxon>
        <taxon>Chitinophaga</taxon>
    </lineage>
</organism>
<comment type="similarity">
    <text evidence="2">Belongs to the TacA antitoxin family.</text>
</comment>
<name>A0ABV2TB27_9BACT</name>
<dbReference type="RefSeq" id="WP_354662783.1">
    <property type="nucleotide sequence ID" value="NZ_JBEXAC010000002.1"/>
</dbReference>
<evidence type="ECO:0000256" key="2">
    <source>
        <dbReference type="ARBA" id="ARBA00049988"/>
    </source>
</evidence>
<comment type="caution">
    <text evidence="3">The sequence shown here is derived from an EMBL/GenBank/DDBJ whole genome shotgun (WGS) entry which is preliminary data.</text>
</comment>
<dbReference type="Pfam" id="PF08681">
    <property type="entry name" value="TacA1"/>
    <property type="match status" value="1"/>
</dbReference>
<dbReference type="InterPro" id="IPR014795">
    <property type="entry name" value="TacA_1-like"/>
</dbReference>
<dbReference type="EMBL" id="JBEXAC010000002">
    <property type="protein sequence ID" value="MET7000223.1"/>
    <property type="molecule type" value="Genomic_DNA"/>
</dbReference>